<dbReference type="Gene3D" id="3.40.630.30">
    <property type="match status" value="1"/>
</dbReference>
<dbReference type="RefSeq" id="WP_071317202.1">
    <property type="nucleotide sequence ID" value="NZ_CP063356.2"/>
</dbReference>
<evidence type="ECO:0000259" key="1">
    <source>
        <dbReference type="PROSITE" id="PS51186"/>
    </source>
</evidence>
<sequence>MIILETERLILRQLKDEDIPSLYSIFSDAETMKYYPAPFSYEKTQNWVKVSQERYKEDGFGLWAVCLKENNELIGDCGLVKQQVDGKTEVEVGYHIKKDFWSNGYGSEAANACKEYGFNKLGLNKLISIIDPKNIPSIRVAEKVGFSKEKEVFIFNKNHFIYSCIEKL</sequence>
<proteinExistence type="predicted"/>
<dbReference type="OrthoDB" id="9798081at2"/>
<dbReference type="InterPro" id="IPR016181">
    <property type="entry name" value="Acyl_CoA_acyltransferase"/>
</dbReference>
<feature type="domain" description="N-acetyltransferase" evidence="1">
    <location>
        <begin position="9"/>
        <end position="167"/>
    </location>
</feature>
<dbReference type="InterPro" id="IPR051531">
    <property type="entry name" value="N-acetyltransferase"/>
</dbReference>
<evidence type="ECO:0000313" key="3">
    <source>
        <dbReference type="EMBL" id="QOY38115.1"/>
    </source>
</evidence>
<dbReference type="PROSITE" id="PS51186">
    <property type="entry name" value="GNAT"/>
    <property type="match status" value="1"/>
</dbReference>
<dbReference type="AlphaFoldDB" id="A0A1S2LV48"/>
<dbReference type="GO" id="GO:0016747">
    <property type="term" value="F:acyltransferase activity, transferring groups other than amino-acyl groups"/>
    <property type="evidence" value="ECO:0007669"/>
    <property type="project" value="InterPro"/>
</dbReference>
<dbReference type="SUPFAM" id="SSF55729">
    <property type="entry name" value="Acyl-CoA N-acyltransferases (Nat)"/>
    <property type="match status" value="1"/>
</dbReference>
<gene>
    <name evidence="3" type="ORF">AWH56_011585</name>
    <name evidence="2" type="ORF">AWH56_11225</name>
</gene>
<dbReference type="EMBL" id="LQXD01000101">
    <property type="protein sequence ID" value="OIJ16398.1"/>
    <property type="molecule type" value="Genomic_DNA"/>
</dbReference>
<dbReference type="PANTHER" id="PTHR43792:SF1">
    <property type="entry name" value="N-ACETYLTRANSFERASE DOMAIN-CONTAINING PROTEIN"/>
    <property type="match status" value="1"/>
</dbReference>
<protein>
    <submittedName>
        <fullName evidence="2">GNAT family N-acetyltransferase</fullName>
    </submittedName>
</protein>
<dbReference type="PANTHER" id="PTHR43792">
    <property type="entry name" value="GNAT FAMILY, PUTATIVE (AFU_ORTHOLOGUE AFUA_3G00765)-RELATED-RELATED"/>
    <property type="match status" value="1"/>
</dbReference>
<evidence type="ECO:0000313" key="2">
    <source>
        <dbReference type="EMBL" id="OIJ16398.1"/>
    </source>
</evidence>
<keyword evidence="4" id="KW-1185">Reference proteome</keyword>
<dbReference type="Pfam" id="PF13302">
    <property type="entry name" value="Acetyltransf_3"/>
    <property type="match status" value="1"/>
</dbReference>
<dbReference type="EMBL" id="CP063356">
    <property type="protein sequence ID" value="QOY38115.1"/>
    <property type="molecule type" value="Genomic_DNA"/>
</dbReference>
<keyword evidence="2" id="KW-0808">Transferase</keyword>
<reference evidence="3" key="4">
    <citation type="submission" date="2020-10" db="EMBL/GenBank/DDBJ databases">
        <authorList>
            <person name="Bassil N.M."/>
            <person name="Lloyd J.R."/>
        </authorList>
    </citation>
    <scope>NUCLEOTIDE SEQUENCE</scope>
    <source>
        <strain evidence="3">NB2006</strain>
    </source>
</reference>
<reference evidence="3 4" key="3">
    <citation type="journal article" date="2019" name="Int. J. Syst. Evol. Microbiol.">
        <title>Anaerobacillus isosaccharinicus sp. nov., an alkaliphilic bacterium which degrades isosaccharinic acid.</title>
        <authorList>
            <person name="Bassil N.M."/>
            <person name="Lloyd J.R."/>
        </authorList>
    </citation>
    <scope>NUCLEOTIDE SEQUENCE [LARGE SCALE GENOMIC DNA]</scope>
    <source>
        <strain evidence="3 4">NB2006</strain>
    </source>
</reference>
<dbReference type="InterPro" id="IPR000182">
    <property type="entry name" value="GNAT_dom"/>
</dbReference>
<reference evidence="2 4" key="1">
    <citation type="submission" date="2016-10" db="EMBL/GenBank/DDBJ databases">
        <title>Draft genome sequences of four alkaliphilic bacteria belonging to the Anaerobacillus genus.</title>
        <authorList>
            <person name="Bassil N.M."/>
            <person name="Lloyd J.R."/>
        </authorList>
    </citation>
    <scope>NUCLEOTIDE SEQUENCE [LARGE SCALE GENOMIC DNA]</scope>
    <source>
        <strain evidence="2 4">NB2006</strain>
    </source>
</reference>
<accession>A0A1S2LV48</accession>
<name>A0A1S2LV48_9BACI</name>
<evidence type="ECO:0000313" key="4">
    <source>
        <dbReference type="Proteomes" id="UP000180175"/>
    </source>
</evidence>
<organism evidence="2 4">
    <name type="scientific">Anaerobacillus isosaccharinicus</name>
    <dbReference type="NCBI Taxonomy" id="1532552"/>
    <lineage>
        <taxon>Bacteria</taxon>
        <taxon>Bacillati</taxon>
        <taxon>Bacillota</taxon>
        <taxon>Bacilli</taxon>
        <taxon>Bacillales</taxon>
        <taxon>Bacillaceae</taxon>
        <taxon>Anaerobacillus</taxon>
    </lineage>
</organism>
<dbReference type="KEGG" id="aia:AWH56_011585"/>
<dbReference type="Proteomes" id="UP000180175">
    <property type="component" value="Chromosome"/>
</dbReference>
<reference evidence="3 4" key="2">
    <citation type="journal article" date="2017" name="Genome Announc.">
        <title>Draft Genome Sequences of Four Alkaliphilic Bacteria Belonging to the Anaerobacillus Genus.</title>
        <authorList>
            <person name="Bassil N.M."/>
            <person name="Lloyd J.R."/>
        </authorList>
    </citation>
    <scope>NUCLEOTIDE SEQUENCE [LARGE SCALE GENOMIC DNA]</scope>
    <source>
        <strain evidence="3 4">NB2006</strain>
    </source>
</reference>